<sequence length="42" mass="5006">IIELDNIAFQNLDETLQNIENLDNENKLNSFIQDFESEEDYD</sequence>
<dbReference type="EMBL" id="CAJVPW010057495">
    <property type="protein sequence ID" value="CAG8776583.1"/>
    <property type="molecule type" value="Genomic_DNA"/>
</dbReference>
<gene>
    <name evidence="1" type="ORF">SPELUC_LOCUS16104</name>
</gene>
<feature type="non-terminal residue" evidence="1">
    <location>
        <position position="1"/>
    </location>
</feature>
<comment type="caution">
    <text evidence="1">The sequence shown here is derived from an EMBL/GenBank/DDBJ whole genome shotgun (WGS) entry which is preliminary data.</text>
</comment>
<proteinExistence type="predicted"/>
<reference evidence="1" key="1">
    <citation type="submission" date="2021-06" db="EMBL/GenBank/DDBJ databases">
        <authorList>
            <person name="Kallberg Y."/>
            <person name="Tangrot J."/>
            <person name="Rosling A."/>
        </authorList>
    </citation>
    <scope>NUCLEOTIDE SEQUENCE</scope>
    <source>
        <strain evidence="1">28 12/20/2015</strain>
    </source>
</reference>
<organism evidence="1 2">
    <name type="scientific">Cetraspora pellucida</name>
    <dbReference type="NCBI Taxonomy" id="1433469"/>
    <lineage>
        <taxon>Eukaryota</taxon>
        <taxon>Fungi</taxon>
        <taxon>Fungi incertae sedis</taxon>
        <taxon>Mucoromycota</taxon>
        <taxon>Glomeromycotina</taxon>
        <taxon>Glomeromycetes</taxon>
        <taxon>Diversisporales</taxon>
        <taxon>Gigasporaceae</taxon>
        <taxon>Cetraspora</taxon>
    </lineage>
</organism>
<dbReference type="Proteomes" id="UP000789366">
    <property type="component" value="Unassembled WGS sequence"/>
</dbReference>
<name>A0ACA9R4V1_9GLOM</name>
<protein>
    <submittedName>
        <fullName evidence="1">8528_t:CDS:1</fullName>
    </submittedName>
</protein>
<evidence type="ECO:0000313" key="1">
    <source>
        <dbReference type="EMBL" id="CAG8776583.1"/>
    </source>
</evidence>
<accession>A0ACA9R4V1</accession>
<keyword evidence="2" id="KW-1185">Reference proteome</keyword>
<evidence type="ECO:0000313" key="2">
    <source>
        <dbReference type="Proteomes" id="UP000789366"/>
    </source>
</evidence>